<accession>A0A1F6BXV3</accession>
<protein>
    <recommendedName>
        <fullName evidence="4">Glycosyltransferase 2-like domain-containing protein</fullName>
    </recommendedName>
</protein>
<dbReference type="Pfam" id="PF13641">
    <property type="entry name" value="Glyco_tranf_2_3"/>
    <property type="match status" value="1"/>
</dbReference>
<dbReference type="Proteomes" id="UP000176322">
    <property type="component" value="Unassembled WGS sequence"/>
</dbReference>
<sequence>MSTVTIGIPTCYGGEALVDAVASIRASSVQPDHIIICADRTPLSPKVQQGLEALGATVIWNEVQGSQFKKLKQIVDRVTTDLFVFTQDDILFDKHTLKNIVRAFEFDDAVTLVGARVMPLRPVTMFEATMATMVRMNDRIGRFWNAGQNHLLASGRCLAFRTATIQAGRLPEEVINGDMFLYLENKRIGKKFAYAEDAAVWIRCPQHLQDQLGPSSRYQYSQEEMSAYFNRNLSEEYAMPRSIIVRAGLVELTGHPFAVFGYALVFCYTRLRRQQKRQVSSIVWDVDSSTKKIH</sequence>
<evidence type="ECO:0000313" key="3">
    <source>
        <dbReference type="Proteomes" id="UP000176322"/>
    </source>
</evidence>
<comment type="caution">
    <text evidence="2">The sequence shown here is derived from an EMBL/GenBank/DDBJ whole genome shotgun (WGS) entry which is preliminary data.</text>
</comment>
<dbReference type="SUPFAM" id="SSF53448">
    <property type="entry name" value="Nucleotide-diphospho-sugar transferases"/>
    <property type="match status" value="1"/>
</dbReference>
<gene>
    <name evidence="2" type="ORF">A2837_00255</name>
</gene>
<feature type="transmembrane region" description="Helical" evidence="1">
    <location>
        <begin position="243"/>
        <end position="268"/>
    </location>
</feature>
<keyword evidence="1" id="KW-0812">Transmembrane</keyword>
<name>A0A1F6BXV3_9BACT</name>
<dbReference type="Gene3D" id="3.90.550.10">
    <property type="entry name" value="Spore Coat Polysaccharide Biosynthesis Protein SpsA, Chain A"/>
    <property type="match status" value="1"/>
</dbReference>
<evidence type="ECO:0008006" key="4">
    <source>
        <dbReference type="Google" id="ProtNLM"/>
    </source>
</evidence>
<dbReference type="InterPro" id="IPR029044">
    <property type="entry name" value="Nucleotide-diphossugar_trans"/>
</dbReference>
<dbReference type="EMBL" id="MFKO01000004">
    <property type="protein sequence ID" value="OGG41658.1"/>
    <property type="molecule type" value="Genomic_DNA"/>
</dbReference>
<dbReference type="STRING" id="1798475.A2837_00255"/>
<organism evidence="2 3">
    <name type="scientific">Candidatus Kaiserbacteria bacterium RIFCSPHIGHO2_01_FULL_46_22</name>
    <dbReference type="NCBI Taxonomy" id="1798475"/>
    <lineage>
        <taxon>Bacteria</taxon>
        <taxon>Candidatus Kaiseribacteriota</taxon>
    </lineage>
</organism>
<evidence type="ECO:0000313" key="2">
    <source>
        <dbReference type="EMBL" id="OGG41658.1"/>
    </source>
</evidence>
<reference evidence="2 3" key="1">
    <citation type="journal article" date="2016" name="Nat. Commun.">
        <title>Thousands of microbial genomes shed light on interconnected biogeochemical processes in an aquifer system.</title>
        <authorList>
            <person name="Anantharaman K."/>
            <person name="Brown C.T."/>
            <person name="Hug L.A."/>
            <person name="Sharon I."/>
            <person name="Castelle C.J."/>
            <person name="Probst A.J."/>
            <person name="Thomas B.C."/>
            <person name="Singh A."/>
            <person name="Wilkins M.J."/>
            <person name="Karaoz U."/>
            <person name="Brodie E.L."/>
            <person name="Williams K.H."/>
            <person name="Hubbard S.S."/>
            <person name="Banfield J.F."/>
        </authorList>
    </citation>
    <scope>NUCLEOTIDE SEQUENCE [LARGE SCALE GENOMIC DNA]</scope>
</reference>
<proteinExistence type="predicted"/>
<keyword evidence="1" id="KW-1133">Transmembrane helix</keyword>
<dbReference type="AlphaFoldDB" id="A0A1F6BXV3"/>
<evidence type="ECO:0000256" key="1">
    <source>
        <dbReference type="SAM" id="Phobius"/>
    </source>
</evidence>
<keyword evidence="1" id="KW-0472">Membrane</keyword>